<dbReference type="EMBL" id="MPTO01000052">
    <property type="protein sequence ID" value="OME10127.1"/>
    <property type="molecule type" value="Genomic_DNA"/>
</dbReference>
<sequence length="67" mass="7565">MKIAVYTGITNAGKRFEQYTTPEEILEGYQNKDKARIIISDLKRTGVSVRPIKGSIEAVYYKVVPES</sequence>
<reference evidence="1 2" key="1">
    <citation type="submission" date="2016-10" db="EMBL/GenBank/DDBJ databases">
        <title>Paenibacillus species isolates.</title>
        <authorList>
            <person name="Beno S.M."/>
        </authorList>
    </citation>
    <scope>NUCLEOTIDE SEQUENCE [LARGE SCALE GENOMIC DNA]</scope>
    <source>
        <strain evidence="1 2">FSL H7-0918</strain>
    </source>
</reference>
<proteinExistence type="predicted"/>
<evidence type="ECO:0000313" key="2">
    <source>
        <dbReference type="Proteomes" id="UP000187323"/>
    </source>
</evidence>
<dbReference type="Proteomes" id="UP000187323">
    <property type="component" value="Unassembled WGS sequence"/>
</dbReference>
<evidence type="ECO:0000313" key="1">
    <source>
        <dbReference type="EMBL" id="OME10127.1"/>
    </source>
</evidence>
<comment type="caution">
    <text evidence="1">The sequence shown here is derived from an EMBL/GenBank/DDBJ whole genome shotgun (WGS) entry which is preliminary data.</text>
</comment>
<dbReference type="AlphaFoldDB" id="A0AB36J8X5"/>
<accession>A0AB36J8X5</accession>
<organism evidence="1 2">
    <name type="scientific">Paenibacillus odorifer</name>
    <dbReference type="NCBI Taxonomy" id="189426"/>
    <lineage>
        <taxon>Bacteria</taxon>
        <taxon>Bacillati</taxon>
        <taxon>Bacillota</taxon>
        <taxon>Bacilli</taxon>
        <taxon>Bacillales</taxon>
        <taxon>Paenibacillaceae</taxon>
        <taxon>Paenibacillus</taxon>
    </lineage>
</organism>
<protein>
    <submittedName>
        <fullName evidence="1">Uncharacterized protein</fullName>
    </submittedName>
</protein>
<name>A0AB36J8X5_9BACL</name>
<gene>
    <name evidence="1" type="ORF">BSK47_31400</name>
</gene>
<dbReference type="RefSeq" id="WP_076138962.1">
    <property type="nucleotide sequence ID" value="NZ_MPTN01000060.1"/>
</dbReference>